<dbReference type="EMBL" id="RBNI01008344">
    <property type="protein sequence ID" value="RUP44780.1"/>
    <property type="molecule type" value="Genomic_DNA"/>
</dbReference>
<reference evidence="2 3" key="1">
    <citation type="journal article" date="2018" name="New Phytol.">
        <title>Phylogenomics of Endogonaceae and evolution of mycorrhizas within Mucoromycota.</title>
        <authorList>
            <person name="Chang Y."/>
            <person name="Desiro A."/>
            <person name="Na H."/>
            <person name="Sandor L."/>
            <person name="Lipzen A."/>
            <person name="Clum A."/>
            <person name="Barry K."/>
            <person name="Grigoriev I.V."/>
            <person name="Martin F.M."/>
            <person name="Stajich J.E."/>
            <person name="Smith M.E."/>
            <person name="Bonito G."/>
            <person name="Spatafora J.W."/>
        </authorList>
    </citation>
    <scope>NUCLEOTIDE SEQUENCE [LARGE SCALE GENOMIC DNA]</scope>
    <source>
        <strain evidence="2 3">GMNB39</strain>
    </source>
</reference>
<evidence type="ECO:0000313" key="3">
    <source>
        <dbReference type="Proteomes" id="UP000268093"/>
    </source>
</evidence>
<name>A0A433D1S3_9FUNG</name>
<accession>A0A433D1S3</accession>
<evidence type="ECO:0000313" key="2">
    <source>
        <dbReference type="EMBL" id="RUP44780.1"/>
    </source>
</evidence>
<sequence length="139" mass="16248">MGFWDFGTLGFWDLGFWDFGTLGFWDFGILGFWDFDFGIRNLGNKVICRCLLSSRIQLEFYLLYHHTPSLLCNILGIKMKSRNHRIHLHRTIAKLSLAVPSCQHINTDHPREWINKKVGPYQNSGNKDRQLIPQNPNVD</sequence>
<feature type="region of interest" description="Disordered" evidence="1">
    <location>
        <begin position="118"/>
        <end position="139"/>
    </location>
</feature>
<dbReference type="AlphaFoldDB" id="A0A433D1S3"/>
<keyword evidence="3" id="KW-1185">Reference proteome</keyword>
<dbReference type="Proteomes" id="UP000268093">
    <property type="component" value="Unassembled WGS sequence"/>
</dbReference>
<dbReference type="OrthoDB" id="10070220at2759"/>
<proteinExistence type="predicted"/>
<evidence type="ECO:0000256" key="1">
    <source>
        <dbReference type="SAM" id="MobiDB-lite"/>
    </source>
</evidence>
<organism evidence="2 3">
    <name type="scientific">Jimgerdemannia flammicorona</name>
    <dbReference type="NCBI Taxonomy" id="994334"/>
    <lineage>
        <taxon>Eukaryota</taxon>
        <taxon>Fungi</taxon>
        <taxon>Fungi incertae sedis</taxon>
        <taxon>Mucoromycota</taxon>
        <taxon>Mucoromycotina</taxon>
        <taxon>Endogonomycetes</taxon>
        <taxon>Endogonales</taxon>
        <taxon>Endogonaceae</taxon>
        <taxon>Jimgerdemannia</taxon>
    </lineage>
</organism>
<protein>
    <submittedName>
        <fullName evidence="2">Uncharacterized protein</fullName>
    </submittedName>
</protein>
<gene>
    <name evidence="2" type="ORF">BC936DRAFT_149021</name>
</gene>
<comment type="caution">
    <text evidence="2">The sequence shown here is derived from an EMBL/GenBank/DDBJ whole genome shotgun (WGS) entry which is preliminary data.</text>
</comment>